<dbReference type="RefSeq" id="WP_009325165.1">
    <property type="nucleotide sequence ID" value="NZ_CAOJUJ010000023.1"/>
</dbReference>
<dbReference type="EMBL" id="JXXK01000004">
    <property type="protein sequence ID" value="KJF40797.1"/>
    <property type="molecule type" value="Genomic_DNA"/>
</dbReference>
<name>A0A0D8J1M7_9FIRM</name>
<dbReference type="Proteomes" id="UP000449193">
    <property type="component" value="Unassembled WGS sequence"/>
</dbReference>
<dbReference type="Proteomes" id="UP000032483">
    <property type="component" value="Unassembled WGS sequence"/>
</dbReference>
<evidence type="ECO:0000256" key="1">
    <source>
        <dbReference type="ARBA" id="ARBA00023015"/>
    </source>
</evidence>
<evidence type="ECO:0000313" key="7">
    <source>
        <dbReference type="EMBL" id="MST90602.1"/>
    </source>
</evidence>
<dbReference type="GeneID" id="42855905"/>
<dbReference type="InterPro" id="IPR050684">
    <property type="entry name" value="HTH-Siroheme_Decarb"/>
</dbReference>
<dbReference type="Proteomes" id="UP000472755">
    <property type="component" value="Unassembled WGS sequence"/>
</dbReference>
<dbReference type="Gene3D" id="3.30.70.920">
    <property type="match status" value="1"/>
</dbReference>
<dbReference type="Proteomes" id="UP000053433">
    <property type="component" value="Unassembled WGS sequence"/>
</dbReference>
<evidence type="ECO:0000313" key="12">
    <source>
        <dbReference type="Proteomes" id="UP000431913"/>
    </source>
</evidence>
<keyword evidence="3" id="KW-0804">Transcription</keyword>
<keyword evidence="10" id="KW-1185">Reference proteome</keyword>
<dbReference type="SUPFAM" id="SSF54909">
    <property type="entry name" value="Dimeric alpha+beta barrel"/>
    <property type="match status" value="1"/>
</dbReference>
<evidence type="ECO:0000313" key="13">
    <source>
        <dbReference type="Proteomes" id="UP000449193"/>
    </source>
</evidence>
<dbReference type="PROSITE" id="PS50956">
    <property type="entry name" value="HTH_ASNC_2"/>
    <property type="match status" value="1"/>
</dbReference>
<dbReference type="EMBL" id="VUNJ01000001">
    <property type="protein sequence ID" value="MST90602.1"/>
    <property type="molecule type" value="Genomic_DNA"/>
</dbReference>
<reference evidence="13 14" key="3">
    <citation type="journal article" date="2019" name="Nat. Med.">
        <title>A library of human gut bacterial isolates paired with longitudinal multiomics data enables mechanistic microbiome research.</title>
        <authorList>
            <person name="Poyet M."/>
            <person name="Groussin M."/>
            <person name="Gibbons S.M."/>
            <person name="Avila-Pacheco J."/>
            <person name="Jiang X."/>
            <person name="Kearney S.M."/>
            <person name="Perrotta A.R."/>
            <person name="Berdy B."/>
            <person name="Zhao S."/>
            <person name="Lieberman T.D."/>
            <person name="Swanson P.K."/>
            <person name="Smith M."/>
            <person name="Roesemann S."/>
            <person name="Alexander J.E."/>
            <person name="Rich S.A."/>
            <person name="Livny J."/>
            <person name="Vlamakis H."/>
            <person name="Clish C."/>
            <person name="Bullock K."/>
            <person name="Deik A."/>
            <person name="Scott J."/>
            <person name="Pierce K.A."/>
            <person name="Xavier R.J."/>
            <person name="Alm E.J."/>
        </authorList>
    </citation>
    <scope>NUCLEOTIDE SEQUENCE [LARGE SCALE GENOMIC DNA]</scope>
    <source>
        <strain evidence="8 14">BIOML-A4</strain>
        <strain evidence="9 13">BIOML-A7</strain>
    </source>
</reference>
<keyword evidence="2" id="KW-0238">DNA-binding</keyword>
<evidence type="ECO:0000313" key="6">
    <source>
        <dbReference type="EMBL" id="KUE77459.1"/>
    </source>
</evidence>
<comment type="caution">
    <text evidence="5">The sequence shown here is derived from an EMBL/GenBank/DDBJ whole genome shotgun (WGS) entry which is preliminary data.</text>
</comment>
<evidence type="ECO:0000313" key="5">
    <source>
        <dbReference type="EMBL" id="KJF40797.1"/>
    </source>
</evidence>
<dbReference type="Proteomes" id="UP000431913">
    <property type="component" value="Unassembled WGS sequence"/>
</dbReference>
<dbReference type="PANTHER" id="PTHR43413">
    <property type="entry name" value="TRANSCRIPTIONAL REGULATOR, ASNC FAMILY"/>
    <property type="match status" value="1"/>
</dbReference>
<feature type="domain" description="HTH asnC-type" evidence="4">
    <location>
        <begin position="1"/>
        <end position="58"/>
    </location>
</feature>
<evidence type="ECO:0000313" key="11">
    <source>
        <dbReference type="Proteomes" id="UP000053433"/>
    </source>
</evidence>
<evidence type="ECO:0000259" key="4">
    <source>
        <dbReference type="PROSITE" id="PS50956"/>
    </source>
</evidence>
<dbReference type="GO" id="GO:0043565">
    <property type="term" value="F:sequence-specific DNA binding"/>
    <property type="evidence" value="ECO:0007669"/>
    <property type="project" value="InterPro"/>
</dbReference>
<evidence type="ECO:0000313" key="8">
    <source>
        <dbReference type="EMBL" id="MTS27257.1"/>
    </source>
</evidence>
<dbReference type="InterPro" id="IPR019887">
    <property type="entry name" value="Tscrpt_reg_AsnC/Lrp_C"/>
</dbReference>
<dbReference type="EMBL" id="WMZU01000010">
    <property type="protein sequence ID" value="MTS27257.1"/>
    <property type="molecule type" value="Genomic_DNA"/>
</dbReference>
<dbReference type="EMBL" id="WMZR01000012">
    <property type="protein sequence ID" value="MTS51890.1"/>
    <property type="molecule type" value="Genomic_DNA"/>
</dbReference>
<sequence length="157" mass="17554">MEKILKILEENARISLEDIATMVESTPEEVAKQIDAYQQAHVINGYKALIDWDKAGADRVQAIIELRVSPKRDCGFDEVAANIARFDEVDSVMLMSGGYDLSLVMSGKSFQDIALFVAKRLSPLDDVLSTATHFVLRTYKKDGVLYGLEPTDERELL</sequence>
<dbReference type="PATRIC" id="fig|1550024.3.peg.1033"/>
<dbReference type="InterPro" id="IPR019888">
    <property type="entry name" value="Tscrpt_reg_AsnC-like"/>
</dbReference>
<dbReference type="SUPFAM" id="SSF46785">
    <property type="entry name" value="Winged helix' DNA-binding domain"/>
    <property type="match status" value="1"/>
</dbReference>
<reference evidence="6 11" key="2">
    <citation type="submission" date="2015-10" db="EMBL/GenBank/DDBJ databases">
        <title>A novel member of the family Ruminococcaceae isolated from human faeces.</title>
        <authorList>
            <person name="Shkoporov A.N."/>
            <person name="Chaplin A.V."/>
            <person name="Motuzova O.V."/>
            <person name="Kafarskaia L.I."/>
            <person name="Efimov B.A."/>
        </authorList>
    </citation>
    <scope>NUCLEOTIDE SEQUENCE [LARGE SCALE GENOMIC DNA]</scope>
    <source>
        <strain evidence="6 11">668</strain>
    </source>
</reference>
<evidence type="ECO:0000313" key="10">
    <source>
        <dbReference type="Proteomes" id="UP000032483"/>
    </source>
</evidence>
<gene>
    <name evidence="6" type="ORF">ASJ35_04110</name>
    <name evidence="7" type="ORF">FYJ76_01395</name>
    <name evidence="9" type="ORF">GMD52_10090</name>
    <name evidence="8" type="ORF">GMD59_08140</name>
    <name evidence="5" type="ORF">TQ39_04595</name>
</gene>
<evidence type="ECO:0000256" key="2">
    <source>
        <dbReference type="ARBA" id="ARBA00023125"/>
    </source>
</evidence>
<protein>
    <submittedName>
        <fullName evidence="5 7">AsnC family transcriptional regulator</fullName>
    </submittedName>
</protein>
<dbReference type="Pfam" id="PF01037">
    <property type="entry name" value="AsnC_trans_reg"/>
    <property type="match status" value="1"/>
</dbReference>
<dbReference type="InterPro" id="IPR000485">
    <property type="entry name" value="AsnC-type_HTH_dom"/>
</dbReference>
<evidence type="ECO:0000256" key="3">
    <source>
        <dbReference type="ARBA" id="ARBA00023163"/>
    </source>
</evidence>
<reference evidence="5" key="1">
    <citation type="submission" date="2015-02" db="EMBL/GenBank/DDBJ databases">
        <title>A novel member of the family Ruminococcaceae isolated from human feces.</title>
        <authorList>
            <person name="Shkoporov A.N."/>
            <person name="Chaplin A.V."/>
            <person name="Motuzova O.V."/>
            <person name="Kafarskaia L.I."/>
            <person name="Khokhlova E.V."/>
            <person name="Efimov B.A."/>
        </authorList>
    </citation>
    <scope>NUCLEOTIDE SEQUENCE [LARGE SCALE GENOMIC DNA]</scope>
    <source>
        <strain evidence="5">585-1</strain>
    </source>
</reference>
<dbReference type="Gene3D" id="1.10.10.10">
    <property type="entry name" value="Winged helix-like DNA-binding domain superfamily/Winged helix DNA-binding domain"/>
    <property type="match status" value="1"/>
</dbReference>
<dbReference type="Pfam" id="PF13404">
    <property type="entry name" value="HTH_AsnC-type"/>
    <property type="match status" value="1"/>
</dbReference>
<dbReference type="SMART" id="SM00344">
    <property type="entry name" value="HTH_ASNC"/>
    <property type="match status" value="1"/>
</dbReference>
<dbReference type="PANTHER" id="PTHR43413:SF7">
    <property type="entry name" value="HTH-TYPE TRANSCRIPTIONAL REGULATOR PTR2"/>
    <property type="match status" value="1"/>
</dbReference>
<dbReference type="InterPro" id="IPR036390">
    <property type="entry name" value="WH_DNA-bd_sf"/>
</dbReference>
<reference evidence="7 12" key="4">
    <citation type="submission" date="2019-08" db="EMBL/GenBank/DDBJ databases">
        <title>In-depth cultivation of the pig gut microbiome towards novel bacterial diversity and tailored functional studies.</title>
        <authorList>
            <person name="Wylensek D."/>
            <person name="Hitch T.C.A."/>
            <person name="Clavel T."/>
        </authorList>
    </citation>
    <scope>NUCLEOTIDE SEQUENCE [LARGE SCALE GENOMIC DNA]</scope>
    <source>
        <strain evidence="7 12">WCA3-601-WT-6J</strain>
    </source>
</reference>
<evidence type="ECO:0000313" key="9">
    <source>
        <dbReference type="EMBL" id="MTS51890.1"/>
    </source>
</evidence>
<evidence type="ECO:0000313" key="14">
    <source>
        <dbReference type="Proteomes" id="UP000472755"/>
    </source>
</evidence>
<dbReference type="AlphaFoldDB" id="A0A0D8J1M7"/>
<accession>A0A0W7TUI5</accession>
<organism evidence="5 10">
    <name type="scientific">Ruthenibacterium lactatiformans</name>
    <dbReference type="NCBI Taxonomy" id="1550024"/>
    <lineage>
        <taxon>Bacteria</taxon>
        <taxon>Bacillati</taxon>
        <taxon>Bacillota</taxon>
        <taxon>Clostridia</taxon>
        <taxon>Eubacteriales</taxon>
        <taxon>Oscillospiraceae</taxon>
        <taxon>Ruthenibacterium</taxon>
    </lineage>
</organism>
<proteinExistence type="predicted"/>
<accession>A0A0D8J1M7</accession>
<keyword evidence="1" id="KW-0805">Transcription regulation</keyword>
<dbReference type="EMBL" id="LMUA01000003">
    <property type="protein sequence ID" value="KUE77459.1"/>
    <property type="molecule type" value="Genomic_DNA"/>
</dbReference>
<dbReference type="InterPro" id="IPR011008">
    <property type="entry name" value="Dimeric_a/b-barrel"/>
</dbReference>
<dbReference type="InterPro" id="IPR036388">
    <property type="entry name" value="WH-like_DNA-bd_sf"/>
</dbReference>